<gene>
    <name evidence="2" type="ORF">IAA61_11345</name>
</gene>
<dbReference type="InterPro" id="IPR038750">
    <property type="entry name" value="YczE/YyaS-like"/>
</dbReference>
<keyword evidence="1" id="KW-0472">Membrane</keyword>
<feature type="transmembrane region" description="Helical" evidence="1">
    <location>
        <begin position="182"/>
        <end position="201"/>
    </location>
</feature>
<evidence type="ECO:0000256" key="1">
    <source>
        <dbReference type="SAM" id="Phobius"/>
    </source>
</evidence>
<proteinExistence type="predicted"/>
<feature type="transmembrane region" description="Helical" evidence="1">
    <location>
        <begin position="157"/>
        <end position="176"/>
    </location>
</feature>
<sequence length="217" mass="23462">MHRSYVYRYIWFFVGVIINSFGVAFITKAAMGTSPISSIPYVLDLHSGLSFGATTFLFNILLILAQIVILKKDYKKIQLLQIIVNIVFSVFIDISMSLLFWLEPVNIVEKLISLAVGCAILGFGISIEVAPGALMVPGEGLVSAIASKLPNKKFGTIKICFDVSLMLIAAILSLIISGGIDGLGLGTIISALVVGKFVNIFNKRMPLIPRIAALKAQ</sequence>
<dbReference type="PANTHER" id="PTHR40078">
    <property type="entry name" value="INTEGRAL MEMBRANE PROTEIN-RELATED"/>
    <property type="match status" value="1"/>
</dbReference>
<comment type="caution">
    <text evidence="2">The sequence shown here is derived from an EMBL/GenBank/DDBJ whole genome shotgun (WGS) entry which is preliminary data.</text>
</comment>
<dbReference type="Pfam" id="PF19700">
    <property type="entry name" value="DUF6198"/>
    <property type="match status" value="1"/>
</dbReference>
<evidence type="ECO:0000313" key="2">
    <source>
        <dbReference type="EMBL" id="HIU58389.1"/>
    </source>
</evidence>
<dbReference type="PANTHER" id="PTHR40078:SF1">
    <property type="entry name" value="INTEGRAL MEMBRANE PROTEIN"/>
    <property type="match status" value="1"/>
</dbReference>
<dbReference type="EMBL" id="DVNB01000118">
    <property type="protein sequence ID" value="HIU58389.1"/>
    <property type="molecule type" value="Genomic_DNA"/>
</dbReference>
<dbReference type="Proteomes" id="UP000824109">
    <property type="component" value="Unassembled WGS sequence"/>
</dbReference>
<evidence type="ECO:0000313" key="3">
    <source>
        <dbReference type="Proteomes" id="UP000824109"/>
    </source>
</evidence>
<keyword evidence="1" id="KW-1133">Transmembrane helix</keyword>
<dbReference type="AlphaFoldDB" id="A0A9D1MDS5"/>
<accession>A0A9D1MDS5</accession>
<keyword evidence="1" id="KW-0812">Transmembrane</keyword>
<feature type="transmembrane region" description="Helical" evidence="1">
    <location>
        <begin position="9"/>
        <end position="31"/>
    </location>
</feature>
<protein>
    <submittedName>
        <fullName evidence="2">YitT family protein</fullName>
    </submittedName>
</protein>
<reference evidence="2" key="1">
    <citation type="submission" date="2020-10" db="EMBL/GenBank/DDBJ databases">
        <authorList>
            <person name="Gilroy R."/>
        </authorList>
    </citation>
    <scope>NUCLEOTIDE SEQUENCE</scope>
    <source>
        <strain evidence="2">USAMLcec3-3695</strain>
    </source>
</reference>
<feature type="transmembrane region" description="Helical" evidence="1">
    <location>
        <begin position="114"/>
        <end position="136"/>
    </location>
</feature>
<feature type="transmembrane region" description="Helical" evidence="1">
    <location>
        <begin position="51"/>
        <end position="70"/>
    </location>
</feature>
<reference evidence="2" key="2">
    <citation type="journal article" date="2021" name="PeerJ">
        <title>Extensive microbial diversity within the chicken gut microbiome revealed by metagenomics and culture.</title>
        <authorList>
            <person name="Gilroy R."/>
            <person name="Ravi A."/>
            <person name="Getino M."/>
            <person name="Pursley I."/>
            <person name="Horton D.L."/>
            <person name="Alikhan N.F."/>
            <person name="Baker D."/>
            <person name="Gharbi K."/>
            <person name="Hall N."/>
            <person name="Watson M."/>
            <person name="Adriaenssens E.M."/>
            <person name="Foster-Nyarko E."/>
            <person name="Jarju S."/>
            <person name="Secka A."/>
            <person name="Antonio M."/>
            <person name="Oren A."/>
            <person name="Chaudhuri R.R."/>
            <person name="La Ragione R."/>
            <person name="Hildebrand F."/>
            <person name="Pallen M.J."/>
        </authorList>
    </citation>
    <scope>NUCLEOTIDE SEQUENCE</scope>
    <source>
        <strain evidence="2">USAMLcec3-3695</strain>
    </source>
</reference>
<organism evidence="2 3">
    <name type="scientific">Candidatus Ornithomonoglobus merdipullorum</name>
    <dbReference type="NCBI Taxonomy" id="2840895"/>
    <lineage>
        <taxon>Bacteria</taxon>
        <taxon>Bacillati</taxon>
        <taxon>Bacillota</taxon>
        <taxon>Clostridia</taxon>
        <taxon>Candidatus Ornithomonoglobus</taxon>
    </lineage>
</organism>
<feature type="transmembrane region" description="Helical" evidence="1">
    <location>
        <begin position="82"/>
        <end position="102"/>
    </location>
</feature>
<name>A0A9D1MDS5_9FIRM</name>